<organism evidence="3 4">
    <name type="scientific">Speluncibacter jeojiensis</name>
    <dbReference type="NCBI Taxonomy" id="2710754"/>
    <lineage>
        <taxon>Bacteria</taxon>
        <taxon>Bacillati</taxon>
        <taxon>Actinomycetota</taxon>
        <taxon>Actinomycetes</taxon>
        <taxon>Mycobacteriales</taxon>
        <taxon>Speluncibacteraceae</taxon>
        <taxon>Speluncibacter</taxon>
    </lineage>
</organism>
<dbReference type="Gene3D" id="3.90.640.20">
    <property type="entry name" value="Heat-shock cognate protein, ATPase"/>
    <property type="match status" value="1"/>
</dbReference>
<evidence type="ECO:0000313" key="3">
    <source>
        <dbReference type="EMBL" id="MDG3013436.1"/>
    </source>
</evidence>
<dbReference type="Pfam" id="PF11738">
    <property type="entry name" value="DUF3298"/>
    <property type="match status" value="1"/>
</dbReference>
<reference evidence="3" key="1">
    <citation type="submission" date="2022-08" db="EMBL/GenBank/DDBJ databases">
        <title>Genome analysis of Corynebacteriales strain.</title>
        <authorList>
            <person name="Lee S.D."/>
        </authorList>
    </citation>
    <scope>NUCLEOTIDE SEQUENCE</scope>
    <source>
        <strain evidence="3">D3-21</strain>
    </source>
</reference>
<dbReference type="RefSeq" id="WP_332519081.1">
    <property type="nucleotide sequence ID" value="NZ_JANRHA010000001.1"/>
</dbReference>
<dbReference type="InterPro" id="IPR021729">
    <property type="entry name" value="DUF3298"/>
</dbReference>
<accession>A0A9X4LXJ2</accession>
<dbReference type="EMBL" id="JANRHA010000001">
    <property type="protein sequence ID" value="MDG3013436.1"/>
    <property type="molecule type" value="Genomic_DNA"/>
</dbReference>
<keyword evidence="4" id="KW-1185">Reference proteome</keyword>
<feature type="signal peptide" evidence="1">
    <location>
        <begin position="1"/>
        <end position="25"/>
    </location>
</feature>
<feature type="domain" description="DUF3298" evidence="2">
    <location>
        <begin position="179"/>
        <end position="253"/>
    </location>
</feature>
<keyword evidence="1" id="KW-0732">Signal</keyword>
<gene>
    <name evidence="3" type="ORF">NVS88_02570</name>
</gene>
<comment type="caution">
    <text evidence="3">The sequence shown here is derived from an EMBL/GenBank/DDBJ whole genome shotgun (WGS) entry which is preliminary data.</text>
</comment>
<proteinExistence type="predicted"/>
<evidence type="ECO:0000313" key="4">
    <source>
        <dbReference type="Proteomes" id="UP001152755"/>
    </source>
</evidence>
<name>A0A9X4LXJ2_9ACTN</name>
<dbReference type="Proteomes" id="UP001152755">
    <property type="component" value="Unassembled WGS sequence"/>
</dbReference>
<feature type="chain" id="PRO_5040909013" evidence="1">
    <location>
        <begin position="26"/>
        <end position="269"/>
    </location>
</feature>
<dbReference type="InterPro" id="IPR037126">
    <property type="entry name" value="PdaC/RsiV-like_sf"/>
</dbReference>
<protein>
    <submittedName>
        <fullName evidence="3">RsiV family protein</fullName>
    </submittedName>
</protein>
<sequence>MHRRTPAVLGAVALTALVAAGCSDAGPARTAAATPSPTGAAAASTIASATASSKAPSTAASASDAGYRQSTIRVDGQTDRARYDVQLPQVEGGDPTVSARYDSSMRAALRDQIDGDYGEGMHFTLTGGEDSTTTVSPGTVSGLLQTSWDADPPGAHSTALLATVVIDRKTARPITLAELFPDEQAGLQRLSEESAKLLPDTVVGSDYDATGIAPVEHNFANWLPTAQGMQIHFLEYQVGPYAAGLVTITIPWEHLRDVVAPGLYAAVSS</sequence>
<evidence type="ECO:0000256" key="1">
    <source>
        <dbReference type="SAM" id="SignalP"/>
    </source>
</evidence>
<dbReference type="AlphaFoldDB" id="A0A9X4LXJ2"/>
<evidence type="ECO:0000259" key="2">
    <source>
        <dbReference type="Pfam" id="PF11738"/>
    </source>
</evidence>
<dbReference type="PROSITE" id="PS51257">
    <property type="entry name" value="PROKAR_LIPOPROTEIN"/>
    <property type="match status" value="1"/>
</dbReference>